<evidence type="ECO:0000313" key="3">
    <source>
        <dbReference type="Proteomes" id="UP000800082"/>
    </source>
</evidence>
<accession>A0A6A5RR26</accession>
<evidence type="ECO:0000313" key="2">
    <source>
        <dbReference type="EMBL" id="KAF1928766.1"/>
    </source>
</evidence>
<feature type="compositionally biased region" description="Basic and acidic residues" evidence="1">
    <location>
        <begin position="134"/>
        <end position="147"/>
    </location>
</feature>
<feature type="compositionally biased region" description="Basic and acidic residues" evidence="1">
    <location>
        <begin position="214"/>
        <end position="224"/>
    </location>
</feature>
<dbReference type="GeneID" id="54350228"/>
<sequence length="312" mass="35806">MDMDHRQHSRYATRIEEDRPRRTRHSKKKTEELASDDYRYSRYIETDQVQPKRRRWAAGYIDRPSCASHAYICTRHRSPDLDYPSDMEYITQPKNMDDGCIEAHEQRNMYTPEHTTEMSKVQTSRYRSPPRHVNSQDDHRHTERRESYYASDIEDLDHKRPRKQATTTKAFDSGTEEGSDIVIVDRRDAGSDIASISSRHSSDSRSGRHSIKSFGDRKRTNRDSDSDDEGGYISLDDYITGRSDCASKRSLTEDEGEGSDAVNSDVEVENSVSSGSDADQGSDIAALSDDESFDDDEDCIDDGNYHHALKRQ</sequence>
<feature type="compositionally biased region" description="Acidic residues" evidence="1">
    <location>
        <begin position="288"/>
        <end position="301"/>
    </location>
</feature>
<reference evidence="2" key="1">
    <citation type="journal article" date="2020" name="Stud. Mycol.">
        <title>101 Dothideomycetes genomes: a test case for predicting lifestyles and emergence of pathogens.</title>
        <authorList>
            <person name="Haridas S."/>
            <person name="Albert R."/>
            <person name="Binder M."/>
            <person name="Bloem J."/>
            <person name="Labutti K."/>
            <person name="Salamov A."/>
            <person name="Andreopoulos B."/>
            <person name="Baker S."/>
            <person name="Barry K."/>
            <person name="Bills G."/>
            <person name="Bluhm B."/>
            <person name="Cannon C."/>
            <person name="Castanera R."/>
            <person name="Culley D."/>
            <person name="Daum C."/>
            <person name="Ezra D."/>
            <person name="Gonzalez J."/>
            <person name="Henrissat B."/>
            <person name="Kuo A."/>
            <person name="Liang C."/>
            <person name="Lipzen A."/>
            <person name="Lutzoni F."/>
            <person name="Magnuson J."/>
            <person name="Mondo S."/>
            <person name="Nolan M."/>
            <person name="Ohm R."/>
            <person name="Pangilinan J."/>
            <person name="Park H.-J."/>
            <person name="Ramirez L."/>
            <person name="Alfaro M."/>
            <person name="Sun H."/>
            <person name="Tritt A."/>
            <person name="Yoshinaga Y."/>
            <person name="Zwiers L.-H."/>
            <person name="Turgeon B."/>
            <person name="Goodwin S."/>
            <person name="Spatafora J."/>
            <person name="Crous P."/>
            <person name="Grigoriev I."/>
        </authorList>
    </citation>
    <scope>NUCLEOTIDE SEQUENCE</scope>
    <source>
        <strain evidence="2">CBS 183.55</strain>
    </source>
</reference>
<evidence type="ECO:0000256" key="1">
    <source>
        <dbReference type="SAM" id="MobiDB-lite"/>
    </source>
</evidence>
<keyword evidence="3" id="KW-1185">Reference proteome</keyword>
<name>A0A6A5RR26_9PLEO</name>
<gene>
    <name evidence="2" type="ORF">M421DRAFT_420662</name>
</gene>
<feature type="region of interest" description="Disordered" evidence="1">
    <location>
        <begin position="104"/>
        <end position="312"/>
    </location>
</feature>
<organism evidence="2 3">
    <name type="scientific">Didymella exigua CBS 183.55</name>
    <dbReference type="NCBI Taxonomy" id="1150837"/>
    <lineage>
        <taxon>Eukaryota</taxon>
        <taxon>Fungi</taxon>
        <taxon>Dikarya</taxon>
        <taxon>Ascomycota</taxon>
        <taxon>Pezizomycotina</taxon>
        <taxon>Dothideomycetes</taxon>
        <taxon>Pleosporomycetidae</taxon>
        <taxon>Pleosporales</taxon>
        <taxon>Pleosporineae</taxon>
        <taxon>Didymellaceae</taxon>
        <taxon>Didymella</taxon>
    </lineage>
</organism>
<dbReference type="AlphaFoldDB" id="A0A6A5RR26"/>
<feature type="region of interest" description="Disordered" evidence="1">
    <location>
        <begin position="1"/>
        <end position="33"/>
    </location>
</feature>
<protein>
    <submittedName>
        <fullName evidence="2">Uncharacterized protein</fullName>
    </submittedName>
</protein>
<dbReference type="RefSeq" id="XP_033449014.1">
    <property type="nucleotide sequence ID" value="XM_033592560.1"/>
</dbReference>
<proteinExistence type="predicted"/>
<dbReference type="OrthoDB" id="3787977at2759"/>
<dbReference type="EMBL" id="ML978968">
    <property type="protein sequence ID" value="KAF1928766.1"/>
    <property type="molecule type" value="Genomic_DNA"/>
</dbReference>
<dbReference type="Proteomes" id="UP000800082">
    <property type="component" value="Unassembled WGS sequence"/>
</dbReference>
<feature type="compositionally biased region" description="Low complexity" evidence="1">
    <location>
        <begin position="262"/>
        <end position="277"/>
    </location>
</feature>